<organism evidence="1 2">
    <name type="scientific">Pontibacillus chungwhensis</name>
    <dbReference type="NCBI Taxonomy" id="265426"/>
    <lineage>
        <taxon>Bacteria</taxon>
        <taxon>Bacillati</taxon>
        <taxon>Bacillota</taxon>
        <taxon>Bacilli</taxon>
        <taxon>Bacillales</taxon>
        <taxon>Bacillaceae</taxon>
        <taxon>Pontibacillus</taxon>
    </lineage>
</organism>
<reference evidence="1 2" key="1">
    <citation type="submission" date="2023-05" db="EMBL/GenBank/DDBJ databases">
        <title>Comparative genomics reveals the evidence of polycyclic aromatic hydrocarbons degradation in moderately halophilic genus Pontibacillus.</title>
        <authorList>
            <person name="Yang H."/>
            <person name="Qian Z."/>
        </authorList>
    </citation>
    <scope>NUCLEOTIDE SEQUENCE [LARGE SCALE GENOMIC DNA]</scope>
    <source>
        <strain evidence="2">HN14</strain>
    </source>
</reference>
<dbReference type="RefSeq" id="WP_231417206.1">
    <property type="nucleotide sequence ID" value="NZ_CP126446.1"/>
</dbReference>
<accession>A0ABY8UTE6</accession>
<dbReference type="Proteomes" id="UP001236652">
    <property type="component" value="Chromosome"/>
</dbReference>
<keyword evidence="2" id="KW-1185">Reference proteome</keyword>
<evidence type="ECO:0008006" key="3">
    <source>
        <dbReference type="Google" id="ProtNLM"/>
    </source>
</evidence>
<gene>
    <name evidence="1" type="ORF">QNI29_14475</name>
</gene>
<dbReference type="EMBL" id="CP126446">
    <property type="protein sequence ID" value="WIF96945.1"/>
    <property type="molecule type" value="Genomic_DNA"/>
</dbReference>
<evidence type="ECO:0000313" key="2">
    <source>
        <dbReference type="Proteomes" id="UP001236652"/>
    </source>
</evidence>
<name>A0ABY8UTE6_9BACI</name>
<evidence type="ECO:0000313" key="1">
    <source>
        <dbReference type="EMBL" id="WIF96945.1"/>
    </source>
</evidence>
<sequence>MIYVFLTLFSVALVLYILSFFAKSRIQELEEQMEEISLNAIQETYQLKKKMRVLEEELLIDEAPERFYQEPTPTPADESESNLMGQKVLDLYQEGFTTKEIADKTSMKEEDIFVTLRQYSTEKQRGVHS</sequence>
<protein>
    <recommendedName>
        <fullName evidence="3">Resolvase HTH domain-containing protein</fullName>
    </recommendedName>
</protein>
<proteinExistence type="predicted"/>